<evidence type="ECO:0000256" key="1">
    <source>
        <dbReference type="ARBA" id="ARBA00022898"/>
    </source>
</evidence>
<dbReference type="PANTHER" id="PTHR10146:SF14">
    <property type="entry name" value="PYRIDOXAL PHOSPHATE HOMEOSTASIS PROTEIN"/>
    <property type="match status" value="1"/>
</dbReference>
<feature type="modified residue" description="N6-(pyridoxal phosphate)lysine" evidence="2 3">
    <location>
        <position position="36"/>
    </location>
</feature>
<comment type="caution">
    <text evidence="6">The sequence shown here is derived from an EMBL/GenBank/DDBJ whole genome shotgun (WGS) entry which is preliminary data.</text>
</comment>
<dbReference type="PANTHER" id="PTHR10146">
    <property type="entry name" value="PROLINE SYNTHETASE CO-TRANSCRIBED BACTERIAL HOMOLOG PROTEIN"/>
    <property type="match status" value="1"/>
</dbReference>
<name>A0A2P5T1P3_9GAMM</name>
<dbReference type="InterPro" id="IPR001608">
    <property type="entry name" value="Ala_racemase_N"/>
</dbReference>
<dbReference type="RefSeq" id="WP_136132613.1">
    <property type="nucleotide sequence ID" value="NZ_PDKR01000003.1"/>
</dbReference>
<dbReference type="Pfam" id="PF01168">
    <property type="entry name" value="Ala_racemase_N"/>
    <property type="match status" value="1"/>
</dbReference>
<comment type="cofactor">
    <cofactor evidence="3">
        <name>pyridoxal 5'-phosphate</name>
        <dbReference type="ChEBI" id="CHEBI:597326"/>
    </cofactor>
</comment>
<proteinExistence type="inferred from homology"/>
<dbReference type="OrthoDB" id="9804072at2"/>
<gene>
    <name evidence="6" type="ORF">CRV09_02370</name>
</gene>
<dbReference type="HAMAP" id="MF_02087">
    <property type="entry name" value="PLP_homeostasis"/>
    <property type="match status" value="1"/>
</dbReference>
<evidence type="ECO:0000256" key="2">
    <source>
        <dbReference type="HAMAP-Rule" id="MF_02087"/>
    </source>
</evidence>
<dbReference type="CDD" id="cd06824">
    <property type="entry name" value="PLPDE_III_Yggs_like"/>
    <property type="match status" value="1"/>
</dbReference>
<reference evidence="6 7" key="1">
    <citation type="journal article" date="2018" name="Genome Biol. Evol.">
        <title>Cladogenesis and Genomic Streamlining in Extracellular Endosymbionts of Tropical Stink Bugs.</title>
        <authorList>
            <person name="Otero-Bravo A."/>
            <person name="Goffredi S."/>
            <person name="Sabree Z.L."/>
        </authorList>
    </citation>
    <scope>NUCLEOTIDE SEQUENCE [LARGE SCALE GENOMIC DNA]</scope>
    <source>
        <strain evidence="6 7">SoEO</strain>
    </source>
</reference>
<evidence type="ECO:0000313" key="7">
    <source>
        <dbReference type="Proteomes" id="UP000295937"/>
    </source>
</evidence>
<protein>
    <recommendedName>
        <fullName evidence="2">Pyridoxal phosphate homeostasis protein</fullName>
        <shortName evidence="2">PLP homeostasis protein</shortName>
    </recommendedName>
</protein>
<dbReference type="PROSITE" id="PS01211">
    <property type="entry name" value="UPF0001"/>
    <property type="match status" value="1"/>
</dbReference>
<feature type="domain" description="Alanine racemase N-terminal" evidence="5">
    <location>
        <begin position="16"/>
        <end position="228"/>
    </location>
</feature>
<dbReference type="PIRSF" id="PIRSF004848">
    <property type="entry name" value="YBL036c_PLPDEIII"/>
    <property type="match status" value="1"/>
</dbReference>
<organism evidence="6 7">
    <name type="scientific">Candidatus Pantoea edessiphila</name>
    <dbReference type="NCBI Taxonomy" id="2044610"/>
    <lineage>
        <taxon>Bacteria</taxon>
        <taxon>Pseudomonadati</taxon>
        <taxon>Pseudomonadota</taxon>
        <taxon>Gammaproteobacteria</taxon>
        <taxon>Enterobacterales</taxon>
        <taxon>Erwiniaceae</taxon>
        <taxon>Pantoea</taxon>
    </lineage>
</organism>
<keyword evidence="1 2" id="KW-0663">Pyridoxal phosphate</keyword>
<dbReference type="NCBIfam" id="TIGR00044">
    <property type="entry name" value="YggS family pyridoxal phosphate-dependent enzyme"/>
    <property type="match status" value="1"/>
</dbReference>
<evidence type="ECO:0000256" key="4">
    <source>
        <dbReference type="RuleBase" id="RU004514"/>
    </source>
</evidence>
<dbReference type="AlphaFoldDB" id="A0A2P5T1P3"/>
<accession>A0A2P5T1P3</accession>
<dbReference type="EMBL" id="PDKR01000003">
    <property type="protein sequence ID" value="PPI88519.1"/>
    <property type="molecule type" value="Genomic_DNA"/>
</dbReference>
<dbReference type="GO" id="GO:0030170">
    <property type="term" value="F:pyridoxal phosphate binding"/>
    <property type="evidence" value="ECO:0007669"/>
    <property type="project" value="UniProtKB-UniRule"/>
</dbReference>
<comment type="subunit">
    <text evidence="2">Monomer.</text>
</comment>
<evidence type="ECO:0000256" key="3">
    <source>
        <dbReference type="PIRSR" id="PIRSR004848-1"/>
    </source>
</evidence>
<dbReference type="InterPro" id="IPR029066">
    <property type="entry name" value="PLP-binding_barrel"/>
</dbReference>
<dbReference type="SUPFAM" id="SSF51419">
    <property type="entry name" value="PLP-binding barrel"/>
    <property type="match status" value="1"/>
</dbReference>
<dbReference type="Proteomes" id="UP000295937">
    <property type="component" value="Unassembled WGS sequence"/>
</dbReference>
<comment type="similarity">
    <text evidence="2 4">Belongs to the pyridoxal phosphate-binding protein YggS/PROSC family.</text>
</comment>
<sequence length="238" mass="27414">MISIQQKFQNLTKKIYNIAKLYNRDPKEINILAVSKNQPLSNIEKIASLGHISFGENYVQESIKKIKLIQTFYSNLEWHFIGPLQSNKSRLVAENFSWCHTVDRMRIANRLNEQRPIFLPPLNVLIQINISREENKSGIMAENIFNMVGQIQSLSRLKLRGIMAIPKLDDNFDRQLTVYNKMAITFQHLKKNFNNIDTLSLGTTHDIEAAIATGSTMLRIGTAIFGDRNNFKTYKNNL</sequence>
<comment type="function">
    <text evidence="2">Pyridoxal 5'-phosphate (PLP)-binding protein, which is involved in PLP homeostasis.</text>
</comment>
<dbReference type="InterPro" id="IPR011078">
    <property type="entry name" value="PyrdxlP_homeostasis"/>
</dbReference>
<evidence type="ECO:0000313" key="6">
    <source>
        <dbReference type="EMBL" id="PPI88519.1"/>
    </source>
</evidence>
<dbReference type="Gene3D" id="3.20.20.10">
    <property type="entry name" value="Alanine racemase"/>
    <property type="match status" value="1"/>
</dbReference>
<dbReference type="FunFam" id="3.20.20.10:FF:000018">
    <property type="entry name" value="Pyridoxal phosphate homeostasis protein"/>
    <property type="match status" value="1"/>
</dbReference>
<evidence type="ECO:0000259" key="5">
    <source>
        <dbReference type="Pfam" id="PF01168"/>
    </source>
</evidence>